<accession>A0A9P9JMN9</accession>
<dbReference type="Proteomes" id="UP000738349">
    <property type="component" value="Unassembled WGS sequence"/>
</dbReference>
<keyword evidence="1" id="KW-0732">Signal</keyword>
<organism evidence="2 3">
    <name type="scientific">Dactylonectria macrodidyma</name>
    <dbReference type="NCBI Taxonomy" id="307937"/>
    <lineage>
        <taxon>Eukaryota</taxon>
        <taxon>Fungi</taxon>
        <taxon>Dikarya</taxon>
        <taxon>Ascomycota</taxon>
        <taxon>Pezizomycotina</taxon>
        <taxon>Sordariomycetes</taxon>
        <taxon>Hypocreomycetidae</taxon>
        <taxon>Hypocreales</taxon>
        <taxon>Nectriaceae</taxon>
        <taxon>Dactylonectria</taxon>
    </lineage>
</organism>
<feature type="chain" id="PRO_5040405105" description="Ubiquitin 3 binding protein But2 C-terminal domain-containing protein" evidence="1">
    <location>
        <begin position="19"/>
        <end position="191"/>
    </location>
</feature>
<comment type="caution">
    <text evidence="2">The sequence shown here is derived from an EMBL/GenBank/DDBJ whole genome shotgun (WGS) entry which is preliminary data.</text>
</comment>
<evidence type="ECO:0000256" key="1">
    <source>
        <dbReference type="SAM" id="SignalP"/>
    </source>
</evidence>
<dbReference type="EMBL" id="JAGMUV010000001">
    <property type="protein sequence ID" value="KAH7175364.1"/>
    <property type="molecule type" value="Genomic_DNA"/>
</dbReference>
<evidence type="ECO:0000313" key="3">
    <source>
        <dbReference type="Proteomes" id="UP000738349"/>
    </source>
</evidence>
<dbReference type="OrthoDB" id="5356630at2759"/>
<sequence length="191" mass="20600">MLLHTLISAVIAATSVLAAPLESRANFPGFFTPVSTWQYSVKNGAIAATTTSVKVYKSPSNQGDDKTALLTVKYSSVSDGMQCQFKFYLAPSANPIGSRQLDLFTSNSPAPGPTNGWGPGNQRNLHLGRFKVAPGQSSTWISKDHPYLTKKTPCKKAGTIEAFELVGVNDLDSINWDPTSPWGPRIVWSPT</sequence>
<proteinExistence type="predicted"/>
<evidence type="ECO:0000313" key="2">
    <source>
        <dbReference type="EMBL" id="KAH7175364.1"/>
    </source>
</evidence>
<feature type="signal peptide" evidence="1">
    <location>
        <begin position="1"/>
        <end position="18"/>
    </location>
</feature>
<protein>
    <recommendedName>
        <fullName evidence="4">Ubiquitin 3 binding protein But2 C-terminal domain-containing protein</fullName>
    </recommendedName>
</protein>
<name>A0A9P9JMN9_9HYPO</name>
<reference evidence="2" key="1">
    <citation type="journal article" date="2021" name="Nat. Commun.">
        <title>Genetic determinants of endophytism in the Arabidopsis root mycobiome.</title>
        <authorList>
            <person name="Mesny F."/>
            <person name="Miyauchi S."/>
            <person name="Thiergart T."/>
            <person name="Pickel B."/>
            <person name="Atanasova L."/>
            <person name="Karlsson M."/>
            <person name="Huettel B."/>
            <person name="Barry K.W."/>
            <person name="Haridas S."/>
            <person name="Chen C."/>
            <person name="Bauer D."/>
            <person name="Andreopoulos W."/>
            <person name="Pangilinan J."/>
            <person name="LaButti K."/>
            <person name="Riley R."/>
            <person name="Lipzen A."/>
            <person name="Clum A."/>
            <person name="Drula E."/>
            <person name="Henrissat B."/>
            <person name="Kohler A."/>
            <person name="Grigoriev I.V."/>
            <person name="Martin F.M."/>
            <person name="Hacquard S."/>
        </authorList>
    </citation>
    <scope>NUCLEOTIDE SEQUENCE</scope>
    <source>
        <strain evidence="2">MPI-CAGE-AT-0147</strain>
    </source>
</reference>
<dbReference type="AlphaFoldDB" id="A0A9P9JMN9"/>
<gene>
    <name evidence="2" type="ORF">EDB81DRAFT_769696</name>
</gene>
<evidence type="ECO:0008006" key="4">
    <source>
        <dbReference type="Google" id="ProtNLM"/>
    </source>
</evidence>
<keyword evidence="3" id="KW-1185">Reference proteome</keyword>